<dbReference type="Gene3D" id="2.60.40.740">
    <property type="match status" value="1"/>
</dbReference>
<dbReference type="NCBIfam" id="TIGR04131">
    <property type="entry name" value="Bac_Flav_CTERM"/>
    <property type="match status" value="1"/>
</dbReference>
<dbReference type="Proteomes" id="UP001319104">
    <property type="component" value="Unassembled WGS sequence"/>
</dbReference>
<dbReference type="AlphaFoldDB" id="A0AAP2G158"/>
<dbReference type="PANTHER" id="PTHR34819:SF3">
    <property type="entry name" value="CELL SURFACE PROTEIN"/>
    <property type="match status" value="1"/>
</dbReference>
<organism evidence="4 5">
    <name type="scientific">Litoribacter ruber</name>
    <dbReference type="NCBI Taxonomy" id="702568"/>
    <lineage>
        <taxon>Bacteria</taxon>
        <taxon>Pseudomonadati</taxon>
        <taxon>Bacteroidota</taxon>
        <taxon>Cytophagia</taxon>
        <taxon>Cytophagales</taxon>
        <taxon>Cyclobacteriaceae</taxon>
        <taxon>Litoribacter</taxon>
    </lineage>
</organism>
<evidence type="ECO:0000313" key="4">
    <source>
        <dbReference type="EMBL" id="MBS9523582.1"/>
    </source>
</evidence>
<gene>
    <name evidence="4" type="ORF">KI659_06080</name>
</gene>
<reference evidence="4 5" key="1">
    <citation type="submission" date="2021-05" db="EMBL/GenBank/DDBJ databases">
        <authorList>
            <person name="Zhang Z.D."/>
            <person name="Osman G."/>
        </authorList>
    </citation>
    <scope>NUCLEOTIDE SEQUENCE [LARGE SCALE GENOMIC DNA]</scope>
    <source>
        <strain evidence="4 5">KCTC 32217</strain>
    </source>
</reference>
<protein>
    <submittedName>
        <fullName evidence="4">DUF11 domain-containing protein</fullName>
    </submittedName>
</protein>
<feature type="domain" description="DUF11" evidence="2">
    <location>
        <begin position="1062"/>
        <end position="1178"/>
    </location>
</feature>
<evidence type="ECO:0000256" key="1">
    <source>
        <dbReference type="SAM" id="SignalP"/>
    </source>
</evidence>
<feature type="domain" description="DUF11" evidence="2">
    <location>
        <begin position="950"/>
        <end position="1048"/>
    </location>
</feature>
<feature type="domain" description="DUF7507" evidence="3">
    <location>
        <begin position="731"/>
        <end position="820"/>
    </location>
</feature>
<dbReference type="InterPro" id="IPR001434">
    <property type="entry name" value="OmcB-like_DUF11"/>
</dbReference>
<dbReference type="InterPro" id="IPR047589">
    <property type="entry name" value="DUF11_rpt"/>
</dbReference>
<evidence type="ECO:0000259" key="2">
    <source>
        <dbReference type="Pfam" id="PF01345"/>
    </source>
</evidence>
<accession>A0AAP2G158</accession>
<sequence>MNTFCSTPRVIFAWLLLVFMIAGLAPAQAQVQVPFSPRTAAASPEKTIYSIKGDFTMIGNTNLQTEDPDATTNNTSMVYVDIDGDPTTLNSSSATLLFSQENGADPSCSEVVYAGLYWTGRASAGPESPISFEVSKDGLTKTLNKRQVLFKHANGSYQTITAAPNNIYFPETSESLMYSAYAEVTDLVKEHGGGEYFVADMALNEGSDEQVGFYGGWGLVVVYQNSKMNWRDVTVFDGHAYVTGSQVLEYQIPIEGFQTAQNGEVNIKLGVMAGEGDMDLDGNYLEIENGLNSGEFIRLSHEGNSPDNFFNSSIFTGGNPRNPFLKHNAGMDISMFEIPNENNEVIGNSQTSTLFRYGSVRDRYIIFNLTFSVDAYVPEVVGINKVSRINGQEVTEENAEVEPGEEIEFTIELFNKGTEPIEDAQIVIPLPFTATQATVEEQLFFSGHNSSGATYEPTMGPNGSIVWKVGDLPMPSSIGEASDFVLARLSYTVKATEDCFILTNEECNPSISIEGAISGTGKVSGTPFKEISLIQGYQDGGECKGEMVTGPVVVWVNTENFDATQCKDYSQNRVFEFCLAEGEEIPFDLIKDAFPAGIRFYKEIPGLNVELMEFDANNPFPTESDTYYALPVGMDHEVCAFAFEIKVNEVAPPKVKNRVVDIDFGTTTYIVEASPNHTLVWYDFRGNKLDEEPVVQLWFPGVHTAYVSQVNEAGCESEKVPVVVKVLAGFALSLTKVADRAVFSEAGQEINYVIEIDNDGDFAANNVKVEDPLTGLETIVAEVPPFSKYHVYTSYTVTAADVEAGKVRNTAFAVTVDAGGVEFALEASALVTYRAGEGPPPGDNPTIIANDDHFGDFEAKVGGLLGNILDNDLLNGQKVKPEQIDFIFTDLDGLLGLIIGEDGKLRLMGGVAEARAYTLEYELWELGNPQNRDKAIVTFQLLSGDPEVDFTKSVDRTEVMVGDMVTYTISLTNNGNQTLENIRIEDFLPEELMYISSNFDREDDDSLVFIIAQLPAGETVELVIEAMATAEGEVVNKAQLTIGDFEKEAESESVIVKNAQVDLAISKTSFNRDIVEGDAFEYEIEVINIGSETAHAVIITDRLPSKVTYLGYSFEADFDAEISVQVSGQQVQWQVERFPAGGTLTLTLEVKANNKGTIINEVEVSSREEDVDLSNNKARDENEIKEVFFPNVITPGGDGKNDFFVIKGLDKFVQNDLTIFNRYGDHIYEATNYQNNWGAPGLNSGTYYYVMKSTDSNGQQTIFKGWIQVIKDGNGKDF</sequence>
<evidence type="ECO:0000259" key="3">
    <source>
        <dbReference type="Pfam" id="PF24346"/>
    </source>
</evidence>
<dbReference type="InterPro" id="IPR051172">
    <property type="entry name" value="Chlamydia_OmcB"/>
</dbReference>
<comment type="caution">
    <text evidence="4">The sequence shown here is derived from an EMBL/GenBank/DDBJ whole genome shotgun (WGS) entry which is preliminary data.</text>
</comment>
<evidence type="ECO:0000313" key="5">
    <source>
        <dbReference type="Proteomes" id="UP001319104"/>
    </source>
</evidence>
<dbReference type="InterPro" id="IPR026341">
    <property type="entry name" value="T9SS_type_B"/>
</dbReference>
<name>A0AAP2G158_9BACT</name>
<feature type="signal peptide" evidence="1">
    <location>
        <begin position="1"/>
        <end position="29"/>
    </location>
</feature>
<dbReference type="Pfam" id="PF13585">
    <property type="entry name" value="CHU_C"/>
    <property type="match status" value="1"/>
</dbReference>
<dbReference type="EMBL" id="JAHCMY010000002">
    <property type="protein sequence ID" value="MBS9523582.1"/>
    <property type="molecule type" value="Genomic_DNA"/>
</dbReference>
<dbReference type="InterPro" id="IPR055354">
    <property type="entry name" value="DUF7507"/>
</dbReference>
<keyword evidence="5" id="KW-1185">Reference proteome</keyword>
<keyword evidence="1" id="KW-0732">Signal</keyword>
<dbReference type="NCBIfam" id="TIGR01451">
    <property type="entry name" value="B_ant_repeat"/>
    <property type="match status" value="3"/>
</dbReference>
<dbReference type="Pfam" id="PF01345">
    <property type="entry name" value="DUF11"/>
    <property type="match status" value="2"/>
</dbReference>
<dbReference type="InterPro" id="IPR013783">
    <property type="entry name" value="Ig-like_fold"/>
</dbReference>
<proteinExistence type="predicted"/>
<dbReference type="RefSeq" id="WP_213944468.1">
    <property type="nucleotide sequence ID" value="NZ_JAHCMY010000002.1"/>
</dbReference>
<feature type="chain" id="PRO_5042924520" evidence="1">
    <location>
        <begin position="30"/>
        <end position="1278"/>
    </location>
</feature>
<dbReference type="Pfam" id="PF24346">
    <property type="entry name" value="DUF7507"/>
    <property type="match status" value="1"/>
</dbReference>
<dbReference type="PANTHER" id="PTHR34819">
    <property type="entry name" value="LARGE CYSTEINE-RICH PERIPLASMIC PROTEIN OMCB"/>
    <property type="match status" value="1"/>
</dbReference>
<dbReference type="Gene3D" id="2.60.40.10">
    <property type="entry name" value="Immunoglobulins"/>
    <property type="match status" value="1"/>
</dbReference>